<dbReference type="EMBL" id="VNKQ01000007">
    <property type="protein sequence ID" value="KAG0649570.1"/>
    <property type="molecule type" value="Genomic_DNA"/>
</dbReference>
<dbReference type="PANTHER" id="PTHR35569">
    <property type="entry name" value="CYANAMIDE HYDRATASE DDI2-RELATED"/>
    <property type="match status" value="1"/>
</dbReference>
<evidence type="ECO:0000313" key="2">
    <source>
        <dbReference type="Proteomes" id="UP000785200"/>
    </source>
</evidence>
<keyword evidence="2" id="KW-1185">Reference proteome</keyword>
<dbReference type="AlphaFoldDB" id="A0A9P6VL26"/>
<reference evidence="1" key="1">
    <citation type="submission" date="2019-07" db="EMBL/GenBank/DDBJ databases">
        <title>Hyphodiscus hymeniophilus genome sequencing and assembly.</title>
        <authorList>
            <person name="Kramer G."/>
            <person name="Nodwell J."/>
        </authorList>
    </citation>
    <scope>NUCLEOTIDE SEQUENCE</scope>
    <source>
        <strain evidence="1">ATCC 34498</strain>
    </source>
</reference>
<dbReference type="Proteomes" id="UP000785200">
    <property type="component" value="Unassembled WGS sequence"/>
</dbReference>
<dbReference type="Gene3D" id="1.10.3210.10">
    <property type="entry name" value="Hypothetical protein af1432"/>
    <property type="match status" value="1"/>
</dbReference>
<dbReference type="PANTHER" id="PTHR35569:SF1">
    <property type="entry name" value="CYANAMIDE HYDRATASE DDI2-RELATED"/>
    <property type="match status" value="1"/>
</dbReference>
<proteinExistence type="predicted"/>
<sequence>MSNPAIEEYGWTAVPVDLQTLLSQSPTASAPAKPISVSSIVLPSSELAVAVQQYAKKELPIETFNHSMRVFYYGEHAPDVGGRKRGEGWMGEPGRRQEAHRKTETDLRCAKTGKAILAHAFPTWSTPSFDETYLLTSLLHDIGTTDTNMKSTLLSFEFHGGMLALDVLSTLHAPKAQAENVAEAVIRHQDLGSVGKITRIGALVQLATIFDNMGENPALVHRETIEAVVGMFPRRGWSGCFAETIRRENGLKPWAHTTHLGEEDFPEGVKGNKLMAPWDGLY</sequence>
<protein>
    <submittedName>
        <fullName evidence="1">Urea hydro-lyase</fullName>
    </submittedName>
</protein>
<name>A0A9P6VL26_9HELO</name>
<accession>A0A9P6VL26</accession>
<comment type="caution">
    <text evidence="1">The sequence shown here is derived from an EMBL/GenBank/DDBJ whole genome shotgun (WGS) entry which is preliminary data.</text>
</comment>
<dbReference type="SUPFAM" id="SSF109604">
    <property type="entry name" value="HD-domain/PDEase-like"/>
    <property type="match status" value="1"/>
</dbReference>
<evidence type="ECO:0000313" key="1">
    <source>
        <dbReference type="EMBL" id="KAG0649570.1"/>
    </source>
</evidence>
<dbReference type="InterPro" id="IPR017771">
    <property type="entry name" value="Cyanamide_hydratase_HD"/>
</dbReference>
<dbReference type="NCBIfam" id="TIGR03401">
    <property type="entry name" value="cyanamide_fam"/>
    <property type="match status" value="1"/>
</dbReference>
<gene>
    <name evidence="1" type="ORF">D0Z07_3603</name>
</gene>
<dbReference type="OrthoDB" id="409121at2759"/>
<organism evidence="1 2">
    <name type="scientific">Hyphodiscus hymeniophilus</name>
    <dbReference type="NCBI Taxonomy" id="353542"/>
    <lineage>
        <taxon>Eukaryota</taxon>
        <taxon>Fungi</taxon>
        <taxon>Dikarya</taxon>
        <taxon>Ascomycota</taxon>
        <taxon>Pezizomycotina</taxon>
        <taxon>Leotiomycetes</taxon>
        <taxon>Helotiales</taxon>
        <taxon>Hyphodiscaceae</taxon>
        <taxon>Hyphodiscus</taxon>
    </lineage>
</organism>